<comment type="caution">
    <text evidence="1">The sequence shown here is derived from an EMBL/GenBank/DDBJ whole genome shotgun (WGS) entry which is preliminary data.</text>
</comment>
<dbReference type="AlphaFoldDB" id="A0A2T7UR28"/>
<protein>
    <submittedName>
        <fullName evidence="1">ATP-dependent transcriptional regulator</fullName>
    </submittedName>
</protein>
<dbReference type="PROSITE" id="PS51257">
    <property type="entry name" value="PROKAR_LIPOPROTEIN"/>
    <property type="match status" value="1"/>
</dbReference>
<dbReference type="RefSeq" id="WP_107752118.1">
    <property type="nucleotide sequence ID" value="NZ_QBKF01000006.1"/>
</dbReference>
<keyword evidence="2" id="KW-1185">Reference proteome</keyword>
<dbReference type="OrthoDB" id="7823193at2"/>
<proteinExistence type="predicted"/>
<dbReference type="Pfam" id="PF11150">
    <property type="entry name" value="DUF2927"/>
    <property type="match status" value="1"/>
</dbReference>
<dbReference type="Proteomes" id="UP000244810">
    <property type="component" value="Unassembled WGS sequence"/>
</dbReference>
<evidence type="ECO:0000313" key="2">
    <source>
        <dbReference type="Proteomes" id="UP000244810"/>
    </source>
</evidence>
<evidence type="ECO:0000313" key="1">
    <source>
        <dbReference type="EMBL" id="PVE47106.1"/>
    </source>
</evidence>
<name>A0A2T7UR28_9RHOB</name>
<reference evidence="1 2" key="1">
    <citation type="journal article" date="2011" name="Syst. Appl. Microbiol.">
        <title>Defluviimonas denitrificans gen. nov., sp. nov., and Pararhodobacter aggregans gen. nov., sp. nov., non-phototrophic Rhodobacteraceae from the biofilter of a marine aquaculture.</title>
        <authorList>
            <person name="Foesel B.U."/>
            <person name="Drake H.L."/>
            <person name="Schramm A."/>
        </authorList>
    </citation>
    <scope>NUCLEOTIDE SEQUENCE [LARGE SCALE GENOMIC DNA]</scope>
    <source>
        <strain evidence="1 2">D1-19</strain>
    </source>
</reference>
<accession>A0A2T7UR28</accession>
<organism evidence="1 2">
    <name type="scientific">Pararhodobacter aggregans</name>
    <dbReference type="NCBI Taxonomy" id="404875"/>
    <lineage>
        <taxon>Bacteria</taxon>
        <taxon>Pseudomonadati</taxon>
        <taxon>Pseudomonadota</taxon>
        <taxon>Alphaproteobacteria</taxon>
        <taxon>Rhodobacterales</taxon>
        <taxon>Paracoccaceae</taxon>
        <taxon>Pararhodobacter</taxon>
    </lineage>
</organism>
<dbReference type="EMBL" id="QDDR01000006">
    <property type="protein sequence ID" value="PVE47106.1"/>
    <property type="molecule type" value="Genomic_DNA"/>
</dbReference>
<dbReference type="InterPro" id="IPR021323">
    <property type="entry name" value="DUF2927"/>
</dbReference>
<gene>
    <name evidence="1" type="ORF">DDE23_12715</name>
</gene>
<sequence>MKAPLIALAGIALTACVPTTEVARLQSNVGAAQPMAIYRPGAVDPLAPGRSNQEMVADFLELGFAMESGRAIPAFSRFDGPVTVVTRGALPATAVADLDRLIGRLNAEAAIDIARAPTAPEGANTITVEFLPRRQMQAVVPAAACFVVPNVTTWQDFVANRRSLSIDWTHVVQRTSAAVFIPDDTTPQEIRDCLHEEIGQALGPLNDLFRLADSIFNDDNFQTTLTGFDMLILRVWNAPELTPGMTREQVAARLPTLFNRLNPGGRGRGGTPAGETPRAWQLAIEQALSSDGGLMQRREGAEQALAMARAQGWTDTRLALSLMLNARLAPRDRGESALDQLLTAAEIYRRTPGGEVHAAHIDMHLAVQALATGQTQMALDLTEQARPYAERTENAAFLASLGFIRSEAETQLGNTAEGDRLRLDSMPAARYGFGSEAAAQARYEEIARIGNAAQRLARL</sequence>